<feature type="region of interest" description="Disordered" evidence="3">
    <location>
        <begin position="16"/>
        <end position="62"/>
    </location>
</feature>
<name>A0A1S4H1M7_ANOGA</name>
<protein>
    <submittedName>
        <fullName evidence="4">Uncharacterized protein</fullName>
    </submittedName>
</protein>
<evidence type="ECO:0000313" key="4">
    <source>
        <dbReference type="EnsemblMetazoa" id="AGAP009639-PA"/>
    </source>
</evidence>
<evidence type="ECO:0000256" key="1">
    <source>
        <dbReference type="ARBA" id="ARBA00009947"/>
    </source>
</evidence>
<dbReference type="GO" id="GO:0005634">
    <property type="term" value="C:nucleus"/>
    <property type="evidence" value="ECO:0000318"/>
    <property type="project" value="GO_Central"/>
</dbReference>
<dbReference type="AlphaFoldDB" id="A0A1S4H1M7"/>
<sequence>MQNYYDESNQCSWSFRTSKTPGQVSAKAPNKRATTKKMADNETNEAVMISPSVPSPTKEEAPSLEKTKQFLLHQISVIEKRIKEIELAQSTASMPVPPNIQAKLYALRKIQLDLVEREVKFHLKAHEMEVQYQAEFAECHDKIARIVNGLDVPELTESNPTPNDAADQPTGCHDKIARIVNGLDVPELTESNPAPNDAADQPTGVPEFWLTVLKSSFLGHMIQKRDEPVLKQLQDIRVVLVSEPVPGFELLFSFAPNEYFANEVLSKKYFLRCAPNPDAPVMFDGFEIYSCEGCTIDWKDGHNLVEAPGSSWRSSIRRSLPSVTTRLPASSFFDFFNPESMTNADYDADFNEAIMECDFQYGYHIKETIIPRAVFLFLKENINLGDENHFTCCCDRCVYIDSLEDLGAHPALDGDDDGDDEPASQDPCSTPNGEDGESESV</sequence>
<keyword evidence="5" id="KW-1185">Reference proteome</keyword>
<dbReference type="GO" id="GO:0003682">
    <property type="term" value="F:chromatin binding"/>
    <property type="evidence" value="ECO:0000318"/>
    <property type="project" value="GO_Central"/>
</dbReference>
<dbReference type="VEuPathDB" id="VectorBase:AGAP009639"/>
<feature type="region of interest" description="Disordered" evidence="3">
    <location>
        <begin position="409"/>
        <end position="441"/>
    </location>
</feature>
<dbReference type="SUPFAM" id="SSF143113">
    <property type="entry name" value="NAP-like"/>
    <property type="match status" value="1"/>
</dbReference>
<dbReference type="OMA" id="YYLKCEP"/>
<dbReference type="GO" id="GO:0006334">
    <property type="term" value="P:nucleosome assembly"/>
    <property type="evidence" value="ECO:0000318"/>
    <property type="project" value="GO_Central"/>
</dbReference>
<dbReference type="InterPro" id="IPR002164">
    <property type="entry name" value="NAP_family"/>
</dbReference>
<reference evidence="4 5" key="2">
    <citation type="journal article" date="2004" name="Trends Parasitol.">
        <title>The Anopheles gambiae genome: an update.</title>
        <authorList>
            <person name="Mongin E."/>
            <person name="Louis C."/>
            <person name="Holt R.A."/>
            <person name="Birney E."/>
            <person name="Collins F.H."/>
        </authorList>
    </citation>
    <scope>NUCLEOTIDE SEQUENCE [LARGE SCALE GENOMIC DNA]</scope>
    <source>
        <strain evidence="4 5">PEST</strain>
    </source>
</reference>
<dbReference type="InterPro" id="IPR037231">
    <property type="entry name" value="NAP-like_sf"/>
</dbReference>
<dbReference type="PANTHER" id="PTHR11875">
    <property type="entry name" value="TESTIS-SPECIFIC Y-ENCODED PROTEIN"/>
    <property type="match status" value="1"/>
</dbReference>
<dbReference type="VEuPathDB" id="VectorBase:AGAMI1_011827"/>
<dbReference type="GO" id="GO:0042393">
    <property type="term" value="F:histone binding"/>
    <property type="evidence" value="ECO:0000318"/>
    <property type="project" value="GO_Central"/>
</dbReference>
<reference evidence="4" key="3">
    <citation type="submission" date="2020-05" db="UniProtKB">
        <authorList>
            <consortium name="EnsemblMetazoa"/>
        </authorList>
    </citation>
    <scope>IDENTIFICATION</scope>
    <source>
        <strain evidence="4">PEST</strain>
    </source>
</reference>
<organism evidence="4 5">
    <name type="scientific">Anopheles gambiae</name>
    <name type="common">African malaria mosquito</name>
    <dbReference type="NCBI Taxonomy" id="7165"/>
    <lineage>
        <taxon>Eukaryota</taxon>
        <taxon>Metazoa</taxon>
        <taxon>Ecdysozoa</taxon>
        <taxon>Arthropoda</taxon>
        <taxon>Hexapoda</taxon>
        <taxon>Insecta</taxon>
        <taxon>Pterygota</taxon>
        <taxon>Neoptera</taxon>
        <taxon>Endopterygota</taxon>
        <taxon>Diptera</taxon>
        <taxon>Nematocera</taxon>
        <taxon>Culicoidea</taxon>
        <taxon>Culicidae</taxon>
        <taxon>Anophelinae</taxon>
        <taxon>Anopheles</taxon>
    </lineage>
</organism>
<dbReference type="EMBL" id="AAAB01008980">
    <property type="status" value="NOT_ANNOTATED_CDS"/>
    <property type="molecule type" value="Genomic_DNA"/>
</dbReference>
<feature type="compositionally biased region" description="Acidic residues" evidence="3">
    <location>
        <begin position="413"/>
        <end position="423"/>
    </location>
</feature>
<evidence type="ECO:0000256" key="2">
    <source>
        <dbReference type="RuleBase" id="RU003876"/>
    </source>
</evidence>
<comment type="similarity">
    <text evidence="1 2">Belongs to the nucleosome assembly protein (NAP) family.</text>
</comment>
<accession>A0A1S4H1M7</accession>
<evidence type="ECO:0000256" key="3">
    <source>
        <dbReference type="SAM" id="MobiDB-lite"/>
    </source>
</evidence>
<dbReference type="Gene3D" id="3.30.1120.90">
    <property type="entry name" value="Nucleosome assembly protein"/>
    <property type="match status" value="1"/>
</dbReference>
<evidence type="ECO:0000313" key="5">
    <source>
        <dbReference type="Proteomes" id="UP000007062"/>
    </source>
</evidence>
<dbReference type="GO" id="GO:0000785">
    <property type="term" value="C:chromatin"/>
    <property type="evidence" value="ECO:0000318"/>
    <property type="project" value="GO_Central"/>
</dbReference>
<dbReference type="InParanoid" id="A0A1S4H1M7"/>
<dbReference type="Pfam" id="PF00956">
    <property type="entry name" value="NAP"/>
    <property type="match status" value="1"/>
</dbReference>
<dbReference type="EnsemblMetazoa" id="AGAP009639-RA">
    <property type="protein sequence ID" value="AGAP009639-PA"/>
    <property type="gene ID" value="AGAP009639"/>
</dbReference>
<proteinExistence type="inferred from homology"/>
<dbReference type="Proteomes" id="UP000007062">
    <property type="component" value="Chromosome 3R"/>
</dbReference>
<reference evidence="4 5" key="1">
    <citation type="journal article" date="2002" name="Science">
        <title>The genome sequence of the malaria mosquito Anopheles gambiae.</title>
        <authorList>
            <person name="Holt R.A."/>
            <person name="Subramanian G.M."/>
            <person name="Halpern A."/>
            <person name="Sutton G.G."/>
            <person name="Charlab R."/>
            <person name="Nusskern D.R."/>
            <person name="Wincker P."/>
            <person name="Clark A.G."/>
            <person name="Ribeiro J.M."/>
            <person name="Wides R."/>
            <person name="Salzberg S.L."/>
            <person name="Loftus B."/>
            <person name="Yandell M."/>
            <person name="Majoros W.H."/>
            <person name="Rusch D.B."/>
            <person name="Lai Z."/>
            <person name="Kraft C.L."/>
            <person name="Abril J.F."/>
            <person name="Anthouard V."/>
            <person name="Arensburger P."/>
            <person name="Atkinson P.W."/>
            <person name="Baden H."/>
            <person name="de Berardinis V."/>
            <person name="Baldwin D."/>
            <person name="Benes V."/>
            <person name="Biedler J."/>
            <person name="Blass C."/>
            <person name="Bolanos R."/>
            <person name="Boscus D."/>
            <person name="Barnstead M."/>
            <person name="Cai S."/>
            <person name="Center A."/>
            <person name="Chaturverdi K."/>
            <person name="Christophides G.K."/>
            <person name="Chrystal M.A."/>
            <person name="Clamp M."/>
            <person name="Cravchik A."/>
            <person name="Curwen V."/>
            <person name="Dana A."/>
            <person name="Delcher A."/>
            <person name="Dew I."/>
            <person name="Evans C.A."/>
            <person name="Flanigan M."/>
            <person name="Grundschober-Freimoser A."/>
            <person name="Friedli L."/>
            <person name="Gu Z."/>
            <person name="Guan P."/>
            <person name="Guigo R."/>
            <person name="Hillenmeyer M.E."/>
            <person name="Hladun S.L."/>
            <person name="Hogan J.R."/>
            <person name="Hong Y.S."/>
            <person name="Hoover J."/>
            <person name="Jaillon O."/>
            <person name="Ke Z."/>
            <person name="Kodira C."/>
            <person name="Kokoza E."/>
            <person name="Koutsos A."/>
            <person name="Letunic I."/>
            <person name="Levitsky A."/>
            <person name="Liang Y."/>
            <person name="Lin J.J."/>
            <person name="Lobo N.F."/>
            <person name="Lopez J.R."/>
            <person name="Malek J.A."/>
            <person name="McIntosh T.C."/>
            <person name="Meister S."/>
            <person name="Miller J."/>
            <person name="Mobarry C."/>
            <person name="Mongin E."/>
            <person name="Murphy S.D."/>
            <person name="O'Brochta D.A."/>
            <person name="Pfannkoch C."/>
            <person name="Qi R."/>
            <person name="Regier M.A."/>
            <person name="Remington K."/>
            <person name="Shao H."/>
            <person name="Sharakhova M.V."/>
            <person name="Sitter C.D."/>
            <person name="Shetty J."/>
            <person name="Smith T.J."/>
            <person name="Strong R."/>
            <person name="Sun J."/>
            <person name="Thomasova D."/>
            <person name="Ton L.Q."/>
            <person name="Topalis P."/>
            <person name="Tu Z."/>
            <person name="Unger M.F."/>
            <person name="Walenz B."/>
            <person name="Wang A."/>
            <person name="Wang J."/>
            <person name="Wang M."/>
            <person name="Wang X."/>
            <person name="Woodford K.J."/>
            <person name="Wortman J.R."/>
            <person name="Wu M."/>
            <person name="Yao A."/>
            <person name="Zdobnov E.M."/>
            <person name="Zhang H."/>
            <person name="Zhao Q."/>
            <person name="Zhao S."/>
            <person name="Zhu S.C."/>
            <person name="Zhimulev I."/>
            <person name="Coluzzi M."/>
            <person name="della Torre A."/>
            <person name="Roth C.W."/>
            <person name="Louis C."/>
            <person name="Kalush F."/>
            <person name="Mural R.J."/>
            <person name="Myers E.W."/>
            <person name="Adams M.D."/>
            <person name="Smith H.O."/>
            <person name="Broder S."/>
            <person name="Gardner M.J."/>
            <person name="Fraser C.M."/>
            <person name="Birney E."/>
            <person name="Bork P."/>
            <person name="Brey P.T."/>
            <person name="Venter J.C."/>
            <person name="Weissenbach J."/>
            <person name="Kafatos F.C."/>
            <person name="Collins F.H."/>
            <person name="Hoffman S.L."/>
        </authorList>
    </citation>
    <scope>NUCLEOTIDE SEQUENCE [LARGE SCALE GENOMIC DNA]</scope>
    <source>
        <strain evidence="4 5">PEST</strain>
    </source>
</reference>